<accession>A0A9N9HL12</accession>
<dbReference type="OrthoDB" id="2405412at2759"/>
<dbReference type="AlphaFoldDB" id="A0A9N9HL12"/>
<sequence length="121" mass="13301">CPKVAYIESDVGQSKFIPSGPVSLNILNSPIFDLITLVAIRSRLLFVIVYRRDIACGPDLGIHVDEEVNTFITILFINSFVSKSPTFPTSVISPPNEDPPKIALYSRVDESFEIGDESEAS</sequence>
<protein>
    <submittedName>
        <fullName evidence="1">2047_t:CDS:1</fullName>
    </submittedName>
</protein>
<keyword evidence="2" id="KW-1185">Reference proteome</keyword>
<name>A0A9N9HL12_9GLOM</name>
<dbReference type="EMBL" id="CAJVQA010010128">
    <property type="protein sequence ID" value="CAG8693382.1"/>
    <property type="molecule type" value="Genomic_DNA"/>
</dbReference>
<evidence type="ECO:0000313" key="1">
    <source>
        <dbReference type="EMBL" id="CAG8693382.1"/>
    </source>
</evidence>
<dbReference type="Proteomes" id="UP000789759">
    <property type="component" value="Unassembled WGS sequence"/>
</dbReference>
<comment type="caution">
    <text evidence="1">The sequence shown here is derived from an EMBL/GenBank/DDBJ whole genome shotgun (WGS) entry which is preliminary data.</text>
</comment>
<feature type="non-terminal residue" evidence="1">
    <location>
        <position position="121"/>
    </location>
</feature>
<gene>
    <name evidence="1" type="ORF">CPELLU_LOCUS11424</name>
</gene>
<organism evidence="1 2">
    <name type="scientific">Cetraspora pellucida</name>
    <dbReference type="NCBI Taxonomy" id="1433469"/>
    <lineage>
        <taxon>Eukaryota</taxon>
        <taxon>Fungi</taxon>
        <taxon>Fungi incertae sedis</taxon>
        <taxon>Mucoromycota</taxon>
        <taxon>Glomeromycotina</taxon>
        <taxon>Glomeromycetes</taxon>
        <taxon>Diversisporales</taxon>
        <taxon>Gigasporaceae</taxon>
        <taxon>Cetraspora</taxon>
    </lineage>
</organism>
<proteinExistence type="predicted"/>
<reference evidence="1" key="1">
    <citation type="submission" date="2021-06" db="EMBL/GenBank/DDBJ databases">
        <authorList>
            <person name="Kallberg Y."/>
            <person name="Tangrot J."/>
            <person name="Rosling A."/>
        </authorList>
    </citation>
    <scope>NUCLEOTIDE SEQUENCE</scope>
    <source>
        <strain evidence="1">FL966</strain>
    </source>
</reference>
<evidence type="ECO:0000313" key="2">
    <source>
        <dbReference type="Proteomes" id="UP000789759"/>
    </source>
</evidence>